<protein>
    <submittedName>
        <fullName evidence="1">Uncharacterized protein</fullName>
    </submittedName>
</protein>
<organism evidence="1 2">
    <name type="scientific">Dendrobium chrysotoxum</name>
    <name type="common">Orchid</name>
    <dbReference type="NCBI Taxonomy" id="161865"/>
    <lineage>
        <taxon>Eukaryota</taxon>
        <taxon>Viridiplantae</taxon>
        <taxon>Streptophyta</taxon>
        <taxon>Embryophyta</taxon>
        <taxon>Tracheophyta</taxon>
        <taxon>Spermatophyta</taxon>
        <taxon>Magnoliopsida</taxon>
        <taxon>Liliopsida</taxon>
        <taxon>Asparagales</taxon>
        <taxon>Orchidaceae</taxon>
        <taxon>Epidendroideae</taxon>
        <taxon>Malaxideae</taxon>
        <taxon>Dendrobiinae</taxon>
        <taxon>Dendrobium</taxon>
    </lineage>
</organism>
<comment type="caution">
    <text evidence="1">The sequence shown here is derived from an EMBL/GenBank/DDBJ whole genome shotgun (WGS) entry which is preliminary data.</text>
</comment>
<keyword evidence="2" id="KW-1185">Reference proteome</keyword>
<reference evidence="1 2" key="1">
    <citation type="journal article" date="2021" name="Hortic Res">
        <title>Chromosome-scale assembly of the Dendrobium chrysotoxum genome enhances the understanding of orchid evolution.</title>
        <authorList>
            <person name="Zhang Y."/>
            <person name="Zhang G.Q."/>
            <person name="Zhang D."/>
            <person name="Liu X.D."/>
            <person name="Xu X.Y."/>
            <person name="Sun W.H."/>
            <person name="Yu X."/>
            <person name="Zhu X."/>
            <person name="Wang Z.W."/>
            <person name="Zhao X."/>
            <person name="Zhong W.Y."/>
            <person name="Chen H."/>
            <person name="Yin W.L."/>
            <person name="Huang T."/>
            <person name="Niu S.C."/>
            <person name="Liu Z.J."/>
        </authorList>
    </citation>
    <scope>NUCLEOTIDE SEQUENCE [LARGE SCALE GENOMIC DNA]</scope>
    <source>
        <strain evidence="1">Lindl</strain>
    </source>
</reference>
<proteinExistence type="predicted"/>
<dbReference type="AlphaFoldDB" id="A0AAV7GSU1"/>
<dbReference type="Proteomes" id="UP000775213">
    <property type="component" value="Unassembled WGS sequence"/>
</dbReference>
<evidence type="ECO:0000313" key="1">
    <source>
        <dbReference type="EMBL" id="KAH0459175.1"/>
    </source>
</evidence>
<accession>A0AAV7GSU1</accession>
<gene>
    <name evidence="1" type="ORF">IEQ34_011989</name>
</gene>
<sequence length="114" mass="13121">METKICASNVSDQYNRFMIIKQIVKEKIKPMMTIKKIVAANRINSERLCGREGQAGEGNGEGNIRPGFDVMVHYNYVYACKVSELVLGQRQNFRPIVRKKGRQRFEAETPLQKE</sequence>
<dbReference type="EMBL" id="JAGFBR010000011">
    <property type="protein sequence ID" value="KAH0459175.1"/>
    <property type="molecule type" value="Genomic_DNA"/>
</dbReference>
<evidence type="ECO:0000313" key="2">
    <source>
        <dbReference type="Proteomes" id="UP000775213"/>
    </source>
</evidence>
<name>A0AAV7GSU1_DENCH</name>